<dbReference type="EMBL" id="CU928145">
    <property type="protein sequence ID" value="CAU97978.1"/>
    <property type="molecule type" value="Genomic_DNA"/>
</dbReference>
<protein>
    <submittedName>
        <fullName evidence="1">Head completion/stabilization protein L</fullName>
    </submittedName>
</protein>
<dbReference type="HOGENOM" id="CLU_109291_1_0_6"/>
<gene>
    <name evidence="1" type="primary">L</name>
    <name evidence="1" type="ordered locus">EC55989_2109</name>
</gene>
<dbReference type="Proteomes" id="UP000000746">
    <property type="component" value="Chromosome"/>
</dbReference>
<evidence type="ECO:0000313" key="1">
    <source>
        <dbReference type="EMBL" id="CAU97978.1"/>
    </source>
</evidence>
<evidence type="ECO:0000313" key="2">
    <source>
        <dbReference type="Proteomes" id="UP000000746"/>
    </source>
</evidence>
<proteinExistence type="predicted"/>
<dbReference type="InterPro" id="IPR009225">
    <property type="entry name" value="Phage_head_completion_GpL"/>
</dbReference>
<dbReference type="KEGG" id="eck:EC55989_2109"/>
<reference evidence="2" key="1">
    <citation type="journal article" date="2009" name="PLoS Genet.">
        <title>Organised genome dynamics in the Escherichia coli species results in highly diverse adaptive paths.</title>
        <authorList>
            <person name="Touchon M."/>
            <person name="Hoede C."/>
            <person name="Tenaillon O."/>
            <person name="Barbe V."/>
            <person name="Baeriswyl S."/>
            <person name="Bidet P."/>
            <person name="Bingen E."/>
            <person name="Bonacorsi S."/>
            <person name="Bouchier C."/>
            <person name="Bouvet O."/>
            <person name="Calteau A."/>
            <person name="Chiapello H."/>
            <person name="Clermont O."/>
            <person name="Cruveiller S."/>
            <person name="Danchin A."/>
            <person name="Diard M."/>
            <person name="Dossat C."/>
            <person name="Karoui M.E."/>
            <person name="Frapy E."/>
            <person name="Garry L."/>
            <person name="Ghigo J.M."/>
            <person name="Gilles A.M."/>
            <person name="Johnson J."/>
            <person name="Le Bouguenec C."/>
            <person name="Lescat M."/>
            <person name="Mangenot S."/>
            <person name="Martinez-Jehanne V."/>
            <person name="Matic I."/>
            <person name="Nassif X."/>
            <person name="Oztas S."/>
            <person name="Petit M.A."/>
            <person name="Pichon C."/>
            <person name="Rouy Z."/>
            <person name="Ruf C.S."/>
            <person name="Schneider D."/>
            <person name="Tourret J."/>
            <person name="Vacherie B."/>
            <person name="Vallenet D."/>
            <person name="Medigue C."/>
            <person name="Rocha E.P.C."/>
            <person name="Denamur E."/>
        </authorList>
    </citation>
    <scope>NUCLEOTIDE SEQUENCE [LARGE SCALE GENOMIC DNA]</scope>
    <source>
        <strain evidence="2">55989 / EAEC</strain>
    </source>
</reference>
<name>B7L7Y4_ECO55</name>
<sequence>MFRFDSVTVYTAHPPPDFFSGVNSMSMVARTEPGPAEDDITDTDDGDTRISAGAFWPDIVLRELRLAVRLPGRVTTSRLLHTATGAVAHVTRELEAWQQEQQAAGHQTLADVPAPVINGESVNLWHWRNAVYTATRALILERYRDADTTDKGDRRADALDIQTSDLWRDVSWAISDILCRPRIFAELC</sequence>
<organism evidence="1 2">
    <name type="scientific">Escherichia coli (strain 55989 / EAEC)</name>
    <dbReference type="NCBI Taxonomy" id="585055"/>
    <lineage>
        <taxon>Bacteria</taxon>
        <taxon>Pseudomonadati</taxon>
        <taxon>Pseudomonadota</taxon>
        <taxon>Gammaproteobacteria</taxon>
        <taxon>Enterobacterales</taxon>
        <taxon>Enterobacteriaceae</taxon>
        <taxon>Escherichia</taxon>
    </lineage>
</organism>
<keyword evidence="2" id="KW-1185">Reference proteome</keyword>
<dbReference type="Pfam" id="PF05926">
    <property type="entry name" value="Phage_GPL"/>
    <property type="match status" value="1"/>
</dbReference>
<dbReference type="AlphaFoldDB" id="B7L7Y4"/>
<accession>B7L7Y4</accession>